<dbReference type="PANTHER" id="PTHR43004">
    <property type="entry name" value="TRK SYSTEM POTASSIUM UPTAKE PROTEIN"/>
    <property type="match status" value="1"/>
</dbReference>
<evidence type="ECO:0000256" key="1">
    <source>
        <dbReference type="ARBA" id="ARBA00001974"/>
    </source>
</evidence>
<dbReference type="SUPFAM" id="SSF52833">
    <property type="entry name" value="Thioredoxin-like"/>
    <property type="match status" value="1"/>
</dbReference>
<protein>
    <submittedName>
        <fullName evidence="6">FAD-binding monooxygenase</fullName>
    </submittedName>
</protein>
<gene>
    <name evidence="6" type="ORF">SOCE26_000870</name>
</gene>
<dbReference type="InterPro" id="IPR002938">
    <property type="entry name" value="FAD-bd"/>
</dbReference>
<dbReference type="Proteomes" id="UP000238348">
    <property type="component" value="Chromosome"/>
</dbReference>
<dbReference type="RefSeq" id="WP_234023261.1">
    <property type="nucleotide sequence ID" value="NZ_CP012673.1"/>
</dbReference>
<keyword evidence="3" id="KW-0285">Flavoprotein</keyword>
<evidence type="ECO:0000259" key="5">
    <source>
        <dbReference type="Pfam" id="PF01494"/>
    </source>
</evidence>
<keyword evidence="4" id="KW-0274">FAD</keyword>
<dbReference type="Pfam" id="PF01494">
    <property type="entry name" value="FAD_binding_3"/>
    <property type="match status" value="1"/>
</dbReference>
<dbReference type="AlphaFoldDB" id="A0A2L0EHF0"/>
<evidence type="ECO:0000256" key="3">
    <source>
        <dbReference type="ARBA" id="ARBA00022630"/>
    </source>
</evidence>
<accession>A0A2L0EHF0</accession>
<dbReference type="Gene3D" id="3.40.30.120">
    <property type="match status" value="1"/>
</dbReference>
<sequence length="548" mass="58608">MAGALDALVVGGGPTGLTMAGELARRGLAVRIVDKALEPPPDHSRALGVQARTLELFDRMGIAEAATARGLRVEAFNLLLSSGRRARLPMRRLSELATSVPGLFVIQQFDTEQVLASRLSGLGVALERGVELVSYTQDGDGVTCTLRRPDASVEEVRARWLLGCDGAHSPVRKGADIAFEGDTYDDHCLLGDLVVDWPLPDGEIYISPTRRGVAAAFPVPGGHRFRIILILPELPPARGAALSLEEFEGTMRGMIPVPFKVEKAIVLSRYRLHHRVAARMRRGRVFLAGDAAHIHSPAGGQGMNTGIQDAYNLAWKLAAVAQGRMPAWLLDTYEMERLPVARRLVDTTDRMFGLLAGHGPIGRTLRLVAPTLMARAFGLAAVQRRILGFVSQLNIRYRRSPLSVQIGSPPARGPRAGDRAPEAALRTAAGEPVRLFELLRGVEPALLLFTGPRSDGRSNGDEGEARALARRLAARLGGPDLKVLVIGAPEAGGYADPDGQAHAAYGVTGTAAVLVRPDGHVGVRSDPIDEGELGRALGRLFAQQTEAS</sequence>
<reference evidence="6 7" key="1">
    <citation type="submission" date="2015-09" db="EMBL/GenBank/DDBJ databases">
        <title>Sorangium comparison.</title>
        <authorList>
            <person name="Zaburannyi N."/>
            <person name="Bunk B."/>
            <person name="Overmann J."/>
            <person name="Mueller R."/>
        </authorList>
    </citation>
    <scope>NUCLEOTIDE SEQUENCE [LARGE SCALE GENOMIC DNA]</scope>
    <source>
        <strain evidence="6 7">So ce26</strain>
    </source>
</reference>
<evidence type="ECO:0000313" key="6">
    <source>
        <dbReference type="EMBL" id="AUX38709.1"/>
    </source>
</evidence>
<evidence type="ECO:0000256" key="2">
    <source>
        <dbReference type="ARBA" id="ARBA00007801"/>
    </source>
</evidence>
<evidence type="ECO:0000256" key="4">
    <source>
        <dbReference type="ARBA" id="ARBA00022827"/>
    </source>
</evidence>
<dbReference type="GO" id="GO:0016709">
    <property type="term" value="F:oxidoreductase activity, acting on paired donors, with incorporation or reduction of molecular oxygen, NAD(P)H as one donor, and incorporation of one atom of oxygen"/>
    <property type="evidence" value="ECO:0007669"/>
    <property type="project" value="UniProtKB-ARBA"/>
</dbReference>
<dbReference type="Gene3D" id="3.50.50.60">
    <property type="entry name" value="FAD/NAD(P)-binding domain"/>
    <property type="match status" value="1"/>
</dbReference>
<proteinExistence type="inferred from homology"/>
<dbReference type="SUPFAM" id="SSF51905">
    <property type="entry name" value="FAD/NAD(P)-binding domain"/>
    <property type="match status" value="1"/>
</dbReference>
<dbReference type="Pfam" id="PF21274">
    <property type="entry name" value="Rng_hyd_C"/>
    <property type="match status" value="1"/>
</dbReference>
<dbReference type="InterPro" id="IPR036188">
    <property type="entry name" value="FAD/NAD-bd_sf"/>
</dbReference>
<comment type="similarity">
    <text evidence="2">Belongs to the PheA/TfdB FAD monooxygenase family.</text>
</comment>
<name>A0A2L0EHF0_SORCE</name>
<dbReference type="GO" id="GO:0071949">
    <property type="term" value="F:FAD binding"/>
    <property type="evidence" value="ECO:0007669"/>
    <property type="project" value="InterPro"/>
</dbReference>
<dbReference type="Gene3D" id="3.30.70.2450">
    <property type="match status" value="1"/>
</dbReference>
<dbReference type="EMBL" id="CP012673">
    <property type="protein sequence ID" value="AUX38709.1"/>
    <property type="molecule type" value="Genomic_DNA"/>
</dbReference>
<dbReference type="InterPro" id="IPR036249">
    <property type="entry name" value="Thioredoxin-like_sf"/>
</dbReference>
<feature type="domain" description="FAD-binding" evidence="5">
    <location>
        <begin position="6"/>
        <end position="347"/>
    </location>
</feature>
<comment type="cofactor">
    <cofactor evidence="1">
        <name>FAD</name>
        <dbReference type="ChEBI" id="CHEBI:57692"/>
    </cofactor>
</comment>
<keyword evidence="6" id="KW-0503">Monooxygenase</keyword>
<dbReference type="InterPro" id="IPR050641">
    <property type="entry name" value="RIFMO-like"/>
</dbReference>
<dbReference type="PRINTS" id="PR00420">
    <property type="entry name" value="RNGMNOXGNASE"/>
</dbReference>
<organism evidence="6 7">
    <name type="scientific">Sorangium cellulosum</name>
    <name type="common">Polyangium cellulosum</name>
    <dbReference type="NCBI Taxonomy" id="56"/>
    <lineage>
        <taxon>Bacteria</taxon>
        <taxon>Pseudomonadati</taxon>
        <taxon>Myxococcota</taxon>
        <taxon>Polyangia</taxon>
        <taxon>Polyangiales</taxon>
        <taxon>Polyangiaceae</taxon>
        <taxon>Sorangium</taxon>
    </lineage>
</organism>
<dbReference type="PANTHER" id="PTHR43004:SF19">
    <property type="entry name" value="BINDING MONOOXYGENASE, PUTATIVE (JCVI)-RELATED"/>
    <property type="match status" value="1"/>
</dbReference>
<evidence type="ECO:0000313" key="7">
    <source>
        <dbReference type="Proteomes" id="UP000238348"/>
    </source>
</evidence>
<keyword evidence="6" id="KW-0560">Oxidoreductase</keyword>